<reference evidence="4 5" key="1">
    <citation type="submission" date="2017-10" db="EMBL/GenBank/DDBJ databases">
        <title>The draft genome sequence of Lewinella nigricans NBRC 102662.</title>
        <authorList>
            <person name="Wang K."/>
        </authorList>
    </citation>
    <scope>NUCLEOTIDE SEQUENCE [LARGE SCALE GENOMIC DNA]</scope>
    <source>
        <strain evidence="4 5">NBRC 102662</strain>
    </source>
</reference>
<keyword evidence="2 3" id="KW-0802">TPR repeat</keyword>
<dbReference type="SUPFAM" id="SSF48452">
    <property type="entry name" value="TPR-like"/>
    <property type="match status" value="1"/>
</dbReference>
<dbReference type="EMBL" id="PDUD01000028">
    <property type="protein sequence ID" value="PHN03894.1"/>
    <property type="molecule type" value="Genomic_DNA"/>
</dbReference>
<evidence type="ECO:0000313" key="5">
    <source>
        <dbReference type="Proteomes" id="UP000223913"/>
    </source>
</evidence>
<feature type="repeat" description="TPR" evidence="3">
    <location>
        <begin position="341"/>
        <end position="374"/>
    </location>
</feature>
<evidence type="ECO:0000256" key="3">
    <source>
        <dbReference type="PROSITE-ProRule" id="PRU00339"/>
    </source>
</evidence>
<dbReference type="PANTHER" id="PTHR44186:SF1">
    <property type="entry name" value="BARDET-BIEDL SYNDROME 4 PROTEIN"/>
    <property type="match status" value="1"/>
</dbReference>
<dbReference type="Pfam" id="PF13424">
    <property type="entry name" value="TPR_12"/>
    <property type="match status" value="1"/>
</dbReference>
<dbReference type="PROSITE" id="PS50293">
    <property type="entry name" value="TPR_REGION"/>
    <property type="match status" value="1"/>
</dbReference>
<dbReference type="Proteomes" id="UP000223913">
    <property type="component" value="Unassembled WGS sequence"/>
</dbReference>
<dbReference type="Pfam" id="PF14559">
    <property type="entry name" value="TPR_19"/>
    <property type="match status" value="1"/>
</dbReference>
<comment type="caution">
    <text evidence="4">The sequence shown here is derived from an EMBL/GenBank/DDBJ whole genome shotgun (WGS) entry which is preliminary data.</text>
</comment>
<keyword evidence="5" id="KW-1185">Reference proteome</keyword>
<evidence type="ECO:0000256" key="1">
    <source>
        <dbReference type="ARBA" id="ARBA00022737"/>
    </source>
</evidence>
<proteinExistence type="predicted"/>
<dbReference type="PANTHER" id="PTHR44186">
    <property type="match status" value="1"/>
</dbReference>
<dbReference type="SMART" id="SM00028">
    <property type="entry name" value="TPR"/>
    <property type="match status" value="8"/>
</dbReference>
<evidence type="ECO:0000313" key="4">
    <source>
        <dbReference type="EMBL" id="PHN03894.1"/>
    </source>
</evidence>
<accession>A0A2D0N5W7</accession>
<sequence length="467" mass="55264">MGPMNNERDQAIYDLVVEYESNSKRGLEVFLSEKSYQQLIDYYEEEGQLDRALEVAGHAIHHHNYTIDFYLRKAHLLIDTHHEQDALETLDQAALFAPREIEIDLLRAEAFIYMDRIDEALALLEDRKINVSKETLSDILLVEAMAHEHQEEYELMFYTLSRALRENHSNEEALERVWLAVELSKKYEESIKLHDYILDIDPYSYLSWYNLGHAHAYLGNYQEAVDAYEFAFVINERFEYAYRDCAELCFEMKRYRKALKCYQEILELFEPDSELLLRIGQCYREMGNYIDARKYFHRAIQLDPLNDEVHFHIGECYADEGKWKQAVRSFRKALSIENSREEYYAALAEAFFHTNEWEKASPLYRAAVDIAPEDIRYWLRYIAFLLATEAYREALNCTEEAEDYELGVEILYARIAVLFSMGRRKEAFYWLGEALAEDYDQHRVVFDLAPELEQDSALLSMIASYRL</sequence>
<evidence type="ECO:0000256" key="2">
    <source>
        <dbReference type="ARBA" id="ARBA00022803"/>
    </source>
</evidence>
<dbReference type="Gene3D" id="1.25.40.10">
    <property type="entry name" value="Tetratricopeptide repeat domain"/>
    <property type="match status" value="3"/>
</dbReference>
<dbReference type="OrthoDB" id="9803982at2"/>
<feature type="repeat" description="TPR" evidence="3">
    <location>
        <begin position="273"/>
        <end position="306"/>
    </location>
</feature>
<name>A0A2D0N5W7_FLAN2</name>
<gene>
    <name evidence="4" type="ORF">CRP01_23765</name>
</gene>
<feature type="repeat" description="TPR" evidence="3">
    <location>
        <begin position="307"/>
        <end position="340"/>
    </location>
</feature>
<dbReference type="AlphaFoldDB" id="A0A2D0N5W7"/>
<protein>
    <submittedName>
        <fullName evidence="4">Uncharacterized protein</fullName>
    </submittedName>
</protein>
<dbReference type="InterPro" id="IPR011990">
    <property type="entry name" value="TPR-like_helical_dom_sf"/>
</dbReference>
<dbReference type="InterPro" id="IPR019734">
    <property type="entry name" value="TPR_rpt"/>
</dbReference>
<keyword evidence="1" id="KW-0677">Repeat</keyword>
<feature type="repeat" description="TPR" evidence="3">
    <location>
        <begin position="205"/>
        <end position="238"/>
    </location>
</feature>
<dbReference type="PROSITE" id="PS50005">
    <property type="entry name" value="TPR"/>
    <property type="match status" value="4"/>
</dbReference>
<organism evidence="4 5">
    <name type="scientific">Flavilitoribacter nigricans (strain ATCC 23147 / DSM 23189 / NBRC 102662 / NCIMB 1420 / SS-2)</name>
    <name type="common">Lewinella nigricans</name>
    <dbReference type="NCBI Taxonomy" id="1122177"/>
    <lineage>
        <taxon>Bacteria</taxon>
        <taxon>Pseudomonadati</taxon>
        <taxon>Bacteroidota</taxon>
        <taxon>Saprospiria</taxon>
        <taxon>Saprospirales</taxon>
        <taxon>Lewinellaceae</taxon>
        <taxon>Flavilitoribacter</taxon>
    </lineage>
</organism>